<proteinExistence type="predicted"/>
<evidence type="ECO:0000259" key="2">
    <source>
        <dbReference type="SMART" id="SM00450"/>
    </source>
</evidence>
<dbReference type="InterPro" id="IPR015063">
    <property type="entry name" value="USP8_dimer"/>
</dbReference>
<dbReference type="GO" id="GO:0008233">
    <property type="term" value="F:peptidase activity"/>
    <property type="evidence" value="ECO:0007669"/>
    <property type="project" value="UniProtKB-KW"/>
</dbReference>
<dbReference type="Pfam" id="PF00581">
    <property type="entry name" value="Rhodanese"/>
    <property type="match status" value="1"/>
</dbReference>
<sequence>MSVSATSQRLTPGSMPDFPMAPAGSLSELRQRATVDPSGSEKYTVQQWILVVSQLYQQGDWACRHDDMDNAYVCYMRGCSVMVEIISKHPNKHEAFSDPLYSQLKQRTDNEIFGSLETIAIRLERRFGNSSNVTSKSPMNLTPSVSSPSRTSARTRTSPIPSIPLPSPTNAVFADSLIVCVDELVSWITQKENAPSVLLLDVRPRHVFEGGCIKHQWIVQVDPRVLKMGIEAHIIQKYLSSNPKAEQNLFTERDRFDVIVYYDQNAQSIPMAGEAMRSIKSALYELERQKPLRRAPMMLAGGFDTWQSVVGERGIFRFPNTHGKEKVNGFTNASLAARPHYEYACIRKPTTYIEVDSNQGET</sequence>
<accession>A0A8H7BG93</accession>
<reference evidence="3" key="1">
    <citation type="submission" date="2020-01" db="EMBL/GenBank/DDBJ databases">
        <title>Genome Sequencing of Three Apophysomyces-Like Fungal Strains Confirms a Novel Fungal Genus in the Mucoromycota with divergent Burkholderia-like Endosymbiotic Bacteria.</title>
        <authorList>
            <person name="Stajich J.E."/>
            <person name="Macias A.M."/>
            <person name="Carter-House D."/>
            <person name="Lovett B."/>
            <person name="Kasson L.R."/>
            <person name="Berry K."/>
            <person name="Grigoriev I."/>
            <person name="Chang Y."/>
            <person name="Spatafora J."/>
            <person name="Kasson M.T."/>
        </authorList>
    </citation>
    <scope>NUCLEOTIDE SEQUENCE</scope>
    <source>
        <strain evidence="3">NRRL A-21654</strain>
    </source>
</reference>
<protein>
    <submittedName>
        <fullName evidence="3">Ubiquitin-specific protease doa4</fullName>
    </submittedName>
</protein>
<comment type="caution">
    <text evidence="3">The sequence shown here is derived from an EMBL/GenBank/DDBJ whole genome shotgun (WGS) entry which is preliminary data.</text>
</comment>
<dbReference type="Pfam" id="PF08969">
    <property type="entry name" value="USP8_dimer"/>
    <property type="match status" value="1"/>
</dbReference>
<evidence type="ECO:0000313" key="3">
    <source>
        <dbReference type="EMBL" id="KAF7722685.1"/>
    </source>
</evidence>
<evidence type="ECO:0000313" key="4">
    <source>
        <dbReference type="Proteomes" id="UP000605846"/>
    </source>
</evidence>
<feature type="compositionally biased region" description="Polar residues" evidence="1">
    <location>
        <begin position="1"/>
        <end position="11"/>
    </location>
</feature>
<feature type="region of interest" description="Disordered" evidence="1">
    <location>
        <begin position="1"/>
        <end position="23"/>
    </location>
</feature>
<feature type="region of interest" description="Disordered" evidence="1">
    <location>
        <begin position="131"/>
        <end position="161"/>
    </location>
</feature>
<dbReference type="OrthoDB" id="292964at2759"/>
<keyword evidence="4" id="KW-1185">Reference proteome</keyword>
<dbReference type="GO" id="GO:0006508">
    <property type="term" value="P:proteolysis"/>
    <property type="evidence" value="ECO:0007669"/>
    <property type="project" value="UniProtKB-KW"/>
</dbReference>
<dbReference type="AlphaFoldDB" id="A0A8H7BG93"/>
<organism evidence="3 4">
    <name type="scientific">Apophysomyces ossiformis</name>
    <dbReference type="NCBI Taxonomy" id="679940"/>
    <lineage>
        <taxon>Eukaryota</taxon>
        <taxon>Fungi</taxon>
        <taxon>Fungi incertae sedis</taxon>
        <taxon>Mucoromycota</taxon>
        <taxon>Mucoromycotina</taxon>
        <taxon>Mucoromycetes</taxon>
        <taxon>Mucorales</taxon>
        <taxon>Mucorineae</taxon>
        <taxon>Mucoraceae</taxon>
        <taxon>Apophysomyces</taxon>
    </lineage>
</organism>
<keyword evidence="3" id="KW-0378">Hydrolase</keyword>
<dbReference type="InterPro" id="IPR001763">
    <property type="entry name" value="Rhodanese-like_dom"/>
</dbReference>
<feature type="compositionally biased region" description="Polar residues" evidence="1">
    <location>
        <begin position="131"/>
        <end position="141"/>
    </location>
</feature>
<dbReference type="InterPro" id="IPR036873">
    <property type="entry name" value="Rhodanese-like_dom_sf"/>
</dbReference>
<feature type="domain" description="Rhodanese" evidence="2">
    <location>
        <begin position="183"/>
        <end position="312"/>
    </location>
</feature>
<dbReference type="Gene3D" id="1.20.58.80">
    <property type="entry name" value="Phosphotransferase system, lactose/cellobiose-type IIA subunit"/>
    <property type="match status" value="1"/>
</dbReference>
<gene>
    <name evidence="3" type="primary">DOA4_1</name>
    <name evidence="3" type="ORF">EC973_002848</name>
</gene>
<dbReference type="SMART" id="SM00450">
    <property type="entry name" value="RHOD"/>
    <property type="match status" value="1"/>
</dbReference>
<feature type="compositionally biased region" description="Low complexity" evidence="1">
    <location>
        <begin position="142"/>
        <end position="160"/>
    </location>
</feature>
<dbReference type="SUPFAM" id="SSF52821">
    <property type="entry name" value="Rhodanese/Cell cycle control phosphatase"/>
    <property type="match status" value="1"/>
</dbReference>
<keyword evidence="3" id="KW-0645">Protease</keyword>
<name>A0A8H7BG93_9FUNG</name>
<dbReference type="Gene3D" id="3.40.250.10">
    <property type="entry name" value="Rhodanese-like domain"/>
    <property type="match status" value="1"/>
</dbReference>
<dbReference type="EMBL" id="JABAYA010000182">
    <property type="protein sequence ID" value="KAF7722685.1"/>
    <property type="molecule type" value="Genomic_DNA"/>
</dbReference>
<dbReference type="Proteomes" id="UP000605846">
    <property type="component" value="Unassembled WGS sequence"/>
</dbReference>
<evidence type="ECO:0000256" key="1">
    <source>
        <dbReference type="SAM" id="MobiDB-lite"/>
    </source>
</evidence>